<feature type="domain" description="ABC-2 type transporter transmembrane" evidence="7">
    <location>
        <begin position="665"/>
        <end position="877"/>
    </location>
</feature>
<dbReference type="Proteomes" id="UP000031982">
    <property type="component" value="Unassembled WGS sequence"/>
</dbReference>
<feature type="transmembrane region" description="Helical" evidence="6">
    <location>
        <begin position="744"/>
        <end position="768"/>
    </location>
</feature>
<feature type="transmembrane region" description="Helical" evidence="6">
    <location>
        <begin position="862"/>
        <end position="879"/>
    </location>
</feature>
<protein>
    <submittedName>
        <fullName evidence="8">Phage infection protein</fullName>
    </submittedName>
</protein>
<dbReference type="InterPro" id="IPR051328">
    <property type="entry name" value="T7SS_ABC-Transporter"/>
</dbReference>
<accession>A0ABR5AR08</accession>
<keyword evidence="5" id="KW-0175">Coiled coil</keyword>
<keyword evidence="9" id="KW-1185">Reference proteome</keyword>
<name>A0ABR5AR08_BACBA</name>
<evidence type="ECO:0000256" key="5">
    <source>
        <dbReference type="SAM" id="Coils"/>
    </source>
</evidence>
<feature type="coiled-coil region" evidence="5">
    <location>
        <begin position="516"/>
        <end position="550"/>
    </location>
</feature>
<feature type="transmembrane region" description="Helical" evidence="6">
    <location>
        <begin position="774"/>
        <end position="798"/>
    </location>
</feature>
<reference evidence="8 9" key="1">
    <citation type="submission" date="2015-01" db="EMBL/GenBank/DDBJ databases">
        <title>Genome Assembly of Bacillus badius MTCC 1458.</title>
        <authorList>
            <person name="Verma A."/>
            <person name="Khatri I."/>
            <person name="Mual P."/>
            <person name="Subramanian S."/>
            <person name="Krishnamurthi S."/>
        </authorList>
    </citation>
    <scope>NUCLEOTIDE SEQUENCE [LARGE SCALE GENOMIC DNA]</scope>
    <source>
        <strain evidence="8 9">MTCC 1458</strain>
    </source>
</reference>
<dbReference type="InterPro" id="IPR013525">
    <property type="entry name" value="ABC2_TM"/>
</dbReference>
<evidence type="ECO:0000256" key="1">
    <source>
        <dbReference type="ARBA" id="ARBA00004141"/>
    </source>
</evidence>
<organism evidence="8 9">
    <name type="scientific">Bacillus badius</name>
    <dbReference type="NCBI Taxonomy" id="1455"/>
    <lineage>
        <taxon>Bacteria</taxon>
        <taxon>Bacillati</taxon>
        <taxon>Bacillota</taxon>
        <taxon>Bacilli</taxon>
        <taxon>Bacillales</taxon>
        <taxon>Bacillaceae</taxon>
        <taxon>Pseudobacillus</taxon>
    </lineage>
</organism>
<evidence type="ECO:0000256" key="4">
    <source>
        <dbReference type="ARBA" id="ARBA00023136"/>
    </source>
</evidence>
<dbReference type="PANTHER" id="PTHR43077">
    <property type="entry name" value="TRANSPORT PERMEASE YVFS-RELATED"/>
    <property type="match status" value="1"/>
</dbReference>
<dbReference type="InterPro" id="IPR017501">
    <property type="entry name" value="Phage_infect_YhgE_C"/>
</dbReference>
<keyword evidence="2 6" id="KW-0812">Transmembrane</keyword>
<evidence type="ECO:0000256" key="6">
    <source>
        <dbReference type="SAM" id="Phobius"/>
    </source>
</evidence>
<feature type="transmembrane region" description="Helical" evidence="6">
    <location>
        <begin position="705"/>
        <end position="723"/>
    </location>
</feature>
<dbReference type="InterPro" id="IPR017500">
    <property type="entry name" value="Phage_infect_YhgE_N"/>
</dbReference>
<gene>
    <name evidence="8" type="ORF">SD77_1643</name>
</gene>
<dbReference type="Gene3D" id="3.40.1710.10">
    <property type="entry name" value="abc type-2 transporter like domain"/>
    <property type="match status" value="1"/>
</dbReference>
<evidence type="ECO:0000259" key="7">
    <source>
        <dbReference type="Pfam" id="PF12698"/>
    </source>
</evidence>
<evidence type="ECO:0000256" key="2">
    <source>
        <dbReference type="ARBA" id="ARBA00022692"/>
    </source>
</evidence>
<keyword evidence="4 6" id="KW-0472">Membrane</keyword>
<evidence type="ECO:0000313" key="8">
    <source>
        <dbReference type="EMBL" id="KIL77196.1"/>
    </source>
</evidence>
<feature type="transmembrane region" description="Helical" evidence="6">
    <location>
        <begin position="805"/>
        <end position="825"/>
    </location>
</feature>
<comment type="caution">
    <text evidence="8">The sequence shown here is derived from an EMBL/GenBank/DDBJ whole genome shotgun (WGS) entry which is preliminary data.</text>
</comment>
<sequence length="901" mass="100596">MKIVKSRVRGMKKVFQIYKDDWKRIFSVPTGILLTIAIMFLPSVYAWVNIKAMWDPYQDTSGLKIAVTNLDKGGEVRGKQLNVGKEVEENLKKNKKLGWTFVSQEEAERGVKQGDYYASLLIPEDFSSKMASVLSKNPERAEILYTVNEKLNAVAPKITGKGAASIVEEVSENFTKEVDQAVLTEFNKAGIELERELPTIRNIESKVFALEKQLPQLKAMGNKIIALDEKMPELKEKSQKIVELEKELPKINEVGNSVLKVEENLPKLREVGNEILVIQKKLPTIERAADKVVEIDKNFYRIEQAVDKGIEDAQKANKIVAAAQQELPKVAKIAEGGSAFANELNDFLQKNDGAFETVAPVIKQNLTLMQQIADSAVQLTEAIQAEDFDPQKVVNSAEFTKERLQTGVTIIDRTVSLLTKLNEYAEGSPLTGTIERLNNVKQNFQQQIEVLNKIEKAIKNGEQPAKELVDQLNQLATSASGTLGDILAIYDTDIVPRVNQALSKLKTAAKTSSQALQTAKEKLPDIQQVLKEAQSSVQFGLEELQKIKKRLPGIQKEIHEAATAISGKMDDFTTSVNEAAVFVKNDLPSVEKKVHKAADFVRNDLPAAEKEVRKVSRLVQTKLPEMQKSVHQAAELIRTDLPEMESSIKDAADKIRKFEGERNLGDIIELLKNDVKRESDFLSKPIKLKEEKLFPVPNYGSAMSPFYTTLSLWVGAMLLISLFRTDVVDPENQYTIYQVYFGRLLTFLTIGMFQGLIVSLGDVFLLHAYIVEKFWFVVFAVITSIIFVTITYTLVSVFGNIGKGLAIIFLVLQFSSSGGTFPVSLTPEFFQKINPFVPFTYAVSLLREAVGGMLPEVIRKDLLALLFFFILTILFALALKKPLSGITKKLAENAEKTNILS</sequence>
<evidence type="ECO:0000256" key="3">
    <source>
        <dbReference type="ARBA" id="ARBA00022989"/>
    </source>
</evidence>
<proteinExistence type="predicted"/>
<dbReference type="NCBIfam" id="TIGR03061">
    <property type="entry name" value="pip_yhgE_Nterm"/>
    <property type="match status" value="1"/>
</dbReference>
<dbReference type="Pfam" id="PF12698">
    <property type="entry name" value="ABC2_membrane_3"/>
    <property type="match status" value="2"/>
</dbReference>
<dbReference type="EMBL" id="JXLP01000016">
    <property type="protein sequence ID" value="KIL77196.1"/>
    <property type="molecule type" value="Genomic_DNA"/>
</dbReference>
<dbReference type="NCBIfam" id="TIGR03062">
    <property type="entry name" value="pip_yhgE_Cterm"/>
    <property type="match status" value="1"/>
</dbReference>
<dbReference type="PANTHER" id="PTHR43077:SF10">
    <property type="entry name" value="TRANSPORT PERMEASE PROTEIN"/>
    <property type="match status" value="1"/>
</dbReference>
<keyword evidence="3 6" id="KW-1133">Transmembrane helix</keyword>
<evidence type="ECO:0000313" key="9">
    <source>
        <dbReference type="Proteomes" id="UP000031982"/>
    </source>
</evidence>
<feature type="domain" description="ABC-2 type transporter transmembrane" evidence="7">
    <location>
        <begin position="40"/>
        <end position="209"/>
    </location>
</feature>
<comment type="subcellular location">
    <subcellularLocation>
        <location evidence="1">Membrane</location>
        <topology evidence="1">Multi-pass membrane protein</topology>
    </subcellularLocation>
</comment>